<name>A0A8J5Y1W0_DIALT</name>
<evidence type="ECO:0000256" key="1">
    <source>
        <dbReference type="SAM" id="MobiDB-lite"/>
    </source>
</evidence>
<dbReference type="OrthoDB" id="10603246at2759"/>
<proteinExistence type="predicted"/>
<keyword evidence="3" id="KW-1185">Reference proteome</keyword>
<dbReference type="AlphaFoldDB" id="A0A8J5Y1W0"/>
<dbReference type="EMBL" id="JAGTXO010000002">
    <property type="protein sequence ID" value="KAG8469804.1"/>
    <property type="molecule type" value="Genomic_DNA"/>
</dbReference>
<sequence length="400" mass="42964">MGKLLKDQTMNKLLKNFGSRGESEDRMYLPDDSVKAGSHVPRVASFDRALGREVPMGLSGSRLSAPSASNAMFITPEAVTQAERLTRPSAPSGVSMARQLPRAKATTGYLLLNDSMRKLALGPRADGPEAYEGLVRDTMLTPSITRPSLTRSHIDFSRTVGRGGRRSGARLAAMSTGEGHWRPTKVPSIALTRPRSNSSGVGWEKQITRQQAVTGKLLEDQAINKFLNGAGAQGGADFYDADDSYFRRKPSVPDLSRQTDRLTAVSGKLLNDRSYNALMRASNLAHDSAALSSATRRNAARRRVRGEEARRASALAAGGGGSDDRAMSFAKPDGMRLSTSPSAISATSGLRETAMPVFRFSEQLGRVPHHRTGLRSAGAPPVGAAKRADLLAHATDHLFR</sequence>
<gene>
    <name evidence="2" type="ORF">KFE25_006259</name>
</gene>
<reference evidence="2" key="1">
    <citation type="submission" date="2021-05" db="EMBL/GenBank/DDBJ databases">
        <title>The genome of the haptophyte Pavlova lutheri (Diacronema luteri, Pavlovales) - a model for lipid biosynthesis in eukaryotic algae.</title>
        <authorList>
            <person name="Hulatt C.J."/>
            <person name="Posewitz M.C."/>
        </authorList>
    </citation>
    <scope>NUCLEOTIDE SEQUENCE</scope>
    <source>
        <strain evidence="2">NIVA-4/92</strain>
    </source>
</reference>
<accession>A0A8J5Y1W0</accession>
<protein>
    <submittedName>
        <fullName evidence="2">Uncharacterized protein</fullName>
    </submittedName>
</protein>
<feature type="region of interest" description="Disordered" evidence="1">
    <location>
        <begin position="287"/>
        <end position="325"/>
    </location>
</feature>
<dbReference type="Proteomes" id="UP000751190">
    <property type="component" value="Unassembled WGS sequence"/>
</dbReference>
<evidence type="ECO:0000313" key="3">
    <source>
        <dbReference type="Proteomes" id="UP000751190"/>
    </source>
</evidence>
<feature type="compositionally biased region" description="Low complexity" evidence="1">
    <location>
        <begin position="288"/>
        <end position="297"/>
    </location>
</feature>
<evidence type="ECO:0000313" key="2">
    <source>
        <dbReference type="EMBL" id="KAG8469804.1"/>
    </source>
</evidence>
<comment type="caution">
    <text evidence="2">The sequence shown here is derived from an EMBL/GenBank/DDBJ whole genome shotgun (WGS) entry which is preliminary data.</text>
</comment>
<organism evidence="2 3">
    <name type="scientific">Diacronema lutheri</name>
    <name type="common">Unicellular marine alga</name>
    <name type="synonym">Monochrysis lutheri</name>
    <dbReference type="NCBI Taxonomy" id="2081491"/>
    <lineage>
        <taxon>Eukaryota</taxon>
        <taxon>Haptista</taxon>
        <taxon>Haptophyta</taxon>
        <taxon>Pavlovophyceae</taxon>
        <taxon>Pavlovales</taxon>
        <taxon>Pavlovaceae</taxon>
        <taxon>Diacronema</taxon>
    </lineage>
</organism>